<evidence type="ECO:0000313" key="2">
    <source>
        <dbReference type="Proteomes" id="UP001454036"/>
    </source>
</evidence>
<name>A0AAV3QV09_LITER</name>
<keyword evidence="2" id="KW-1185">Reference proteome</keyword>
<sequence length="220" mass="24591">MSQSSKNQLDNFVLRPRAVADQAEASIMAECPSFKSRVPRIEVRDSRLHKKWFYAKGGMVDSVHRIWTLKEEAKSLPIPSAEDMDSVRKLRAALPQDDNKRPWYTSCDETMLVAVGLVYNKVFSSQDKGKPPSWDKIANIVVSTEPKLVDFDDMLIDHPSLFARVAIIMKTKPRESVVPESISTSPPSTNNVLIPAIDPLLKRMATASLSMPPLSNSANR</sequence>
<dbReference type="Proteomes" id="UP001454036">
    <property type="component" value="Unassembled WGS sequence"/>
</dbReference>
<comment type="caution">
    <text evidence="1">The sequence shown here is derived from an EMBL/GenBank/DDBJ whole genome shotgun (WGS) entry which is preliminary data.</text>
</comment>
<dbReference type="AlphaFoldDB" id="A0AAV3QV09"/>
<dbReference type="EMBL" id="BAABME010006282">
    <property type="protein sequence ID" value="GAA0167947.1"/>
    <property type="molecule type" value="Genomic_DNA"/>
</dbReference>
<accession>A0AAV3QV09</accession>
<reference evidence="1 2" key="1">
    <citation type="submission" date="2024-01" db="EMBL/GenBank/DDBJ databases">
        <title>The complete chloroplast genome sequence of Lithospermum erythrorhizon: insights into the phylogenetic relationship among Boraginaceae species and the maternal lineages of purple gromwells.</title>
        <authorList>
            <person name="Okada T."/>
            <person name="Watanabe K."/>
        </authorList>
    </citation>
    <scope>NUCLEOTIDE SEQUENCE [LARGE SCALE GENOMIC DNA]</scope>
</reference>
<organism evidence="1 2">
    <name type="scientific">Lithospermum erythrorhizon</name>
    <name type="common">Purple gromwell</name>
    <name type="synonym">Lithospermum officinale var. erythrorhizon</name>
    <dbReference type="NCBI Taxonomy" id="34254"/>
    <lineage>
        <taxon>Eukaryota</taxon>
        <taxon>Viridiplantae</taxon>
        <taxon>Streptophyta</taxon>
        <taxon>Embryophyta</taxon>
        <taxon>Tracheophyta</taxon>
        <taxon>Spermatophyta</taxon>
        <taxon>Magnoliopsida</taxon>
        <taxon>eudicotyledons</taxon>
        <taxon>Gunneridae</taxon>
        <taxon>Pentapetalae</taxon>
        <taxon>asterids</taxon>
        <taxon>lamiids</taxon>
        <taxon>Boraginales</taxon>
        <taxon>Boraginaceae</taxon>
        <taxon>Boraginoideae</taxon>
        <taxon>Lithospermeae</taxon>
        <taxon>Lithospermum</taxon>
    </lineage>
</organism>
<protein>
    <submittedName>
        <fullName evidence="1">Uncharacterized protein</fullName>
    </submittedName>
</protein>
<gene>
    <name evidence="1" type="ORF">LIER_22779</name>
</gene>
<evidence type="ECO:0000313" key="1">
    <source>
        <dbReference type="EMBL" id="GAA0167947.1"/>
    </source>
</evidence>
<proteinExistence type="predicted"/>